<proteinExistence type="predicted"/>
<organism evidence="2 3">
    <name type="scientific">Batrachochytrium dendrobatidis (strain JEL423)</name>
    <dbReference type="NCBI Taxonomy" id="403673"/>
    <lineage>
        <taxon>Eukaryota</taxon>
        <taxon>Fungi</taxon>
        <taxon>Fungi incertae sedis</taxon>
        <taxon>Chytridiomycota</taxon>
        <taxon>Chytridiomycota incertae sedis</taxon>
        <taxon>Chytridiomycetes</taxon>
        <taxon>Rhizophydiales</taxon>
        <taxon>Rhizophydiales incertae sedis</taxon>
        <taxon>Batrachochytrium</taxon>
    </lineage>
</organism>
<dbReference type="STRING" id="403673.A0A177WLY8"/>
<reference evidence="2 3" key="2">
    <citation type="submission" date="2016-05" db="EMBL/GenBank/DDBJ databases">
        <title>Lineage-specific infection strategies underlie the spectrum of fungal disease in amphibians.</title>
        <authorList>
            <person name="Cuomo C.A."/>
            <person name="Farrer R.A."/>
            <person name="James T."/>
            <person name="Longcore J."/>
            <person name="Birren B."/>
        </authorList>
    </citation>
    <scope>NUCLEOTIDE SEQUENCE [LARGE SCALE GENOMIC DNA]</scope>
    <source>
        <strain evidence="2 3">JEL423</strain>
    </source>
</reference>
<dbReference type="Pfam" id="PF09170">
    <property type="entry name" value="STN1_2"/>
    <property type="match status" value="1"/>
</dbReference>
<dbReference type="Gene3D" id="2.40.50.140">
    <property type="entry name" value="Nucleic acid-binding proteins"/>
    <property type="match status" value="1"/>
</dbReference>
<evidence type="ECO:0000313" key="2">
    <source>
        <dbReference type="EMBL" id="OAJ40842.1"/>
    </source>
</evidence>
<dbReference type="VEuPathDB" id="FungiDB:BDEG_24535"/>
<dbReference type="InterPro" id="IPR012340">
    <property type="entry name" value="NA-bd_OB-fold"/>
</dbReference>
<gene>
    <name evidence="2" type="ORF">BDEG_24535</name>
</gene>
<accession>A0A177WLY8</accession>
<dbReference type="AlphaFoldDB" id="A0A177WLY8"/>
<dbReference type="OrthoDB" id="77828at2759"/>
<dbReference type="EMBL" id="DS022305">
    <property type="protein sequence ID" value="OAJ40842.1"/>
    <property type="molecule type" value="Genomic_DNA"/>
</dbReference>
<dbReference type="InterPro" id="IPR015253">
    <property type="entry name" value="CST_STN1_C"/>
</dbReference>
<evidence type="ECO:0000259" key="1">
    <source>
        <dbReference type="Pfam" id="PF09170"/>
    </source>
</evidence>
<feature type="domain" description="Stn1 C-terminal" evidence="1">
    <location>
        <begin position="119"/>
        <end position="234"/>
    </location>
</feature>
<dbReference type="Proteomes" id="UP000077115">
    <property type="component" value="Unassembled WGS sequence"/>
</dbReference>
<name>A0A177WLY8_BATDL</name>
<evidence type="ECO:0000313" key="3">
    <source>
        <dbReference type="Proteomes" id="UP000077115"/>
    </source>
</evidence>
<reference evidence="2 3" key="1">
    <citation type="submission" date="2006-10" db="EMBL/GenBank/DDBJ databases">
        <title>The Genome Sequence of Batrachochytrium dendrobatidis JEL423.</title>
        <authorList>
            <consortium name="The Broad Institute Genome Sequencing Platform"/>
            <person name="Birren B."/>
            <person name="Lander E."/>
            <person name="Galagan J."/>
            <person name="Cuomo C."/>
            <person name="Devon K."/>
            <person name="Jaffe D."/>
            <person name="Butler J."/>
            <person name="Alvarez P."/>
            <person name="Gnerre S."/>
            <person name="Grabherr M."/>
            <person name="Kleber M."/>
            <person name="Mauceli E."/>
            <person name="Brockman W."/>
            <person name="Young S."/>
            <person name="LaButti K."/>
            <person name="Sykes S."/>
            <person name="DeCaprio D."/>
            <person name="Crawford M."/>
            <person name="Koehrsen M."/>
            <person name="Engels R."/>
            <person name="Montgomery P."/>
            <person name="Pearson M."/>
            <person name="Howarth C."/>
            <person name="Larson L."/>
            <person name="White J."/>
            <person name="O'Leary S."/>
            <person name="Kodira C."/>
            <person name="Zeng Q."/>
            <person name="Yandava C."/>
            <person name="Alvarado L."/>
            <person name="Longcore J."/>
            <person name="James T."/>
        </authorList>
    </citation>
    <scope>NUCLEOTIDE SEQUENCE [LARGE SCALE GENOMIC DNA]</scope>
    <source>
        <strain evidence="2 3">JEL423</strain>
    </source>
</reference>
<protein>
    <recommendedName>
        <fullName evidence="1">Stn1 C-terminal domain-containing protein</fullName>
    </recommendedName>
</protein>
<sequence>MGRLSTFEDERHITIHSIAHQTNPNYETTEWLTVMSLKQDVYDKPLVVPKSIKQAVISKYGTDAAQDSTVKQVTNENKQFVDALQDHIGALPDSAIVHFSKTSQDAQLRLAAIQSLKNKTTDANKQTQLVARQFSYGFKRMVEQGILALRDEESDTYEKITHQGNLGIEILEIIRQESRQAKSRMKGVSQDFVVLRLQEQQRFQRVPKLRIIESIQQLNSTADIYSVDATHYAAV</sequence>